<evidence type="ECO:0000313" key="2">
    <source>
        <dbReference type="Proteomes" id="UP000184526"/>
    </source>
</evidence>
<organism evidence="1 2">
    <name type="scientific">Clostridium collagenovorans DSM 3089</name>
    <dbReference type="NCBI Taxonomy" id="1121306"/>
    <lineage>
        <taxon>Bacteria</taxon>
        <taxon>Bacillati</taxon>
        <taxon>Bacillota</taxon>
        <taxon>Clostridia</taxon>
        <taxon>Eubacteriales</taxon>
        <taxon>Clostridiaceae</taxon>
        <taxon>Clostridium</taxon>
    </lineage>
</organism>
<keyword evidence="2" id="KW-1185">Reference proteome</keyword>
<reference evidence="1 2" key="1">
    <citation type="submission" date="2016-11" db="EMBL/GenBank/DDBJ databases">
        <authorList>
            <person name="Jaros S."/>
            <person name="Januszkiewicz K."/>
            <person name="Wedrychowicz H."/>
        </authorList>
    </citation>
    <scope>NUCLEOTIDE SEQUENCE [LARGE SCALE GENOMIC DNA]</scope>
    <source>
        <strain evidence="1 2">DSM 3089</strain>
    </source>
</reference>
<dbReference type="EMBL" id="FQXP01000012">
    <property type="protein sequence ID" value="SHI08527.1"/>
    <property type="molecule type" value="Genomic_DNA"/>
</dbReference>
<proteinExistence type="predicted"/>
<accession>A0A1M5Y902</accession>
<sequence>MKVFLLDKELNNEKSNEFYLSKALIDSNKAVKYVSINNPSDSNKIYIISSLGIVCDNGTENATIAICDENIGENLKLSEKEINFGYGTKKPKVNHKELIVYNVEATDKEIIKFLNDKNIMILPGGSVIINFAQNVKVLEVNLNIKKEVIK</sequence>
<evidence type="ECO:0000313" key="1">
    <source>
        <dbReference type="EMBL" id="SHI08527.1"/>
    </source>
</evidence>
<dbReference type="Proteomes" id="UP000184526">
    <property type="component" value="Unassembled WGS sequence"/>
</dbReference>
<name>A0A1M5Y902_9CLOT</name>
<protein>
    <submittedName>
        <fullName evidence="1">Uncharacterized protein</fullName>
    </submittedName>
</protein>
<dbReference type="AlphaFoldDB" id="A0A1M5Y902"/>
<dbReference type="RefSeq" id="WP_072832571.1">
    <property type="nucleotide sequence ID" value="NZ_FQXP01000012.1"/>
</dbReference>
<gene>
    <name evidence="1" type="ORF">SAMN02745196_02747</name>
</gene>